<accession>A0A1T2LD76</accession>
<dbReference type="InterPro" id="IPR035644">
    <property type="entry name" value="MraZ_C"/>
</dbReference>
<dbReference type="InterPro" id="IPR020603">
    <property type="entry name" value="MraZ_dom"/>
</dbReference>
<dbReference type="Pfam" id="PF02381">
    <property type="entry name" value="MraZ"/>
    <property type="match status" value="2"/>
</dbReference>
<dbReference type="Proteomes" id="UP000190198">
    <property type="component" value="Unassembled WGS sequence"/>
</dbReference>
<feature type="domain" description="SpoVT-AbrB" evidence="8">
    <location>
        <begin position="82"/>
        <end position="127"/>
    </location>
</feature>
<dbReference type="PANTHER" id="PTHR34701">
    <property type="entry name" value="TRANSCRIPTIONAL REGULATOR MRAZ"/>
    <property type="match status" value="1"/>
</dbReference>
<keyword evidence="5 7" id="KW-0238">DNA-binding</keyword>
<dbReference type="EMBL" id="MPRK01000003">
    <property type="protein sequence ID" value="OOZ43058.1"/>
    <property type="molecule type" value="Genomic_DNA"/>
</dbReference>
<keyword evidence="3" id="KW-0677">Repeat</keyword>
<evidence type="ECO:0000256" key="3">
    <source>
        <dbReference type="ARBA" id="ARBA00022737"/>
    </source>
</evidence>
<dbReference type="GO" id="GO:0005737">
    <property type="term" value="C:cytoplasm"/>
    <property type="evidence" value="ECO:0007669"/>
    <property type="project" value="UniProtKB-UniRule"/>
</dbReference>
<protein>
    <recommendedName>
        <fullName evidence="1 7">Transcriptional regulator MraZ</fullName>
    </recommendedName>
</protein>
<keyword evidence="2 7" id="KW-0963">Cytoplasm</keyword>
<dbReference type="InterPro" id="IPR007159">
    <property type="entry name" value="SpoVT-AbrB_dom"/>
</dbReference>
<proteinExistence type="inferred from homology"/>
<dbReference type="GO" id="GO:0003700">
    <property type="term" value="F:DNA-binding transcription factor activity"/>
    <property type="evidence" value="ECO:0007669"/>
    <property type="project" value="UniProtKB-UniRule"/>
</dbReference>
<dbReference type="HAMAP" id="MF_01008">
    <property type="entry name" value="MraZ"/>
    <property type="match status" value="1"/>
</dbReference>
<evidence type="ECO:0000256" key="6">
    <source>
        <dbReference type="ARBA" id="ARBA00023163"/>
    </source>
</evidence>
<dbReference type="SUPFAM" id="SSF89447">
    <property type="entry name" value="AbrB/MazE/MraZ-like"/>
    <property type="match status" value="1"/>
</dbReference>
<dbReference type="InterPro" id="IPR003444">
    <property type="entry name" value="MraZ"/>
</dbReference>
<keyword evidence="10" id="KW-1185">Reference proteome</keyword>
<name>A0A1T2LD76_9GAMM</name>
<evidence type="ECO:0000256" key="2">
    <source>
        <dbReference type="ARBA" id="ARBA00022490"/>
    </source>
</evidence>
<dbReference type="OrthoDB" id="9807753at2"/>
<evidence type="ECO:0000256" key="1">
    <source>
        <dbReference type="ARBA" id="ARBA00013860"/>
    </source>
</evidence>
<sequence>MYFGTNLVKMDAKGRVAIPARHRDRLRERCGSRVAVTVHPTGGSCLWMYPWDEWEKTAERVAALPPLKQENAILQHILFTNLFELELDSQGRILLPASHRTHASLETNAQVGIVGKGRRFEIWSEAALEAQNAACLEVVRQSDSGVSDRLQQLML</sequence>
<evidence type="ECO:0000313" key="10">
    <source>
        <dbReference type="Proteomes" id="UP000190198"/>
    </source>
</evidence>
<comment type="similarity">
    <text evidence="7">Belongs to the MraZ family.</text>
</comment>
<evidence type="ECO:0000256" key="4">
    <source>
        <dbReference type="ARBA" id="ARBA00023015"/>
    </source>
</evidence>
<dbReference type="PANTHER" id="PTHR34701:SF1">
    <property type="entry name" value="TRANSCRIPTIONAL REGULATOR MRAZ"/>
    <property type="match status" value="1"/>
</dbReference>
<dbReference type="GO" id="GO:0000976">
    <property type="term" value="F:transcription cis-regulatory region binding"/>
    <property type="evidence" value="ECO:0007669"/>
    <property type="project" value="TreeGrafter"/>
</dbReference>
<dbReference type="NCBIfam" id="TIGR00242">
    <property type="entry name" value="division/cell wall cluster transcriptional repressor MraZ"/>
    <property type="match status" value="1"/>
</dbReference>
<dbReference type="GO" id="GO:0009295">
    <property type="term" value="C:nucleoid"/>
    <property type="evidence" value="ECO:0007669"/>
    <property type="project" value="UniProtKB-SubCell"/>
</dbReference>
<dbReference type="InterPro" id="IPR037914">
    <property type="entry name" value="SpoVT-AbrB_sf"/>
</dbReference>
<evidence type="ECO:0000256" key="7">
    <source>
        <dbReference type="HAMAP-Rule" id="MF_01008"/>
    </source>
</evidence>
<keyword evidence="4 7" id="KW-0805">Transcription regulation</keyword>
<comment type="subcellular location">
    <subcellularLocation>
        <location evidence="7">Cytoplasm</location>
        <location evidence="7">Nucleoid</location>
    </subcellularLocation>
</comment>
<comment type="subunit">
    <text evidence="7">Forms oligomers.</text>
</comment>
<reference evidence="9 10" key="1">
    <citation type="submission" date="2016-11" db="EMBL/GenBank/DDBJ databases">
        <title>Mixed transmission modes and dynamic genome evolution in an obligate animal-bacterial symbiosis.</title>
        <authorList>
            <person name="Russell S.L."/>
            <person name="Corbett-Detig R.B."/>
            <person name="Cavanaugh C.M."/>
        </authorList>
    </citation>
    <scope>NUCLEOTIDE SEQUENCE [LARGE SCALE GENOMIC DNA]</scope>
    <source>
        <strain evidence="9">Sp-SM6</strain>
    </source>
</reference>
<dbReference type="AlphaFoldDB" id="A0A1T2LD76"/>
<organism evidence="9 10">
    <name type="scientific">Solemya elarraichensis gill symbiont</name>
    <dbReference type="NCBI Taxonomy" id="1918949"/>
    <lineage>
        <taxon>Bacteria</taxon>
        <taxon>Pseudomonadati</taxon>
        <taxon>Pseudomonadota</taxon>
        <taxon>Gammaproteobacteria</taxon>
        <taxon>sulfur-oxidizing symbionts</taxon>
    </lineage>
</organism>
<feature type="domain" description="SpoVT-AbrB" evidence="8">
    <location>
        <begin position="5"/>
        <end position="53"/>
    </location>
</feature>
<comment type="caution">
    <text evidence="9">The sequence shown here is derived from an EMBL/GenBank/DDBJ whole genome shotgun (WGS) entry which is preliminary data.</text>
</comment>
<dbReference type="InterPro" id="IPR035642">
    <property type="entry name" value="MraZ_N"/>
</dbReference>
<dbReference type="Gene3D" id="3.40.1550.20">
    <property type="entry name" value="Transcriptional regulator MraZ domain"/>
    <property type="match status" value="1"/>
</dbReference>
<dbReference type="RefSeq" id="WP_078475895.1">
    <property type="nucleotide sequence ID" value="NZ_MPRK01000003.1"/>
</dbReference>
<dbReference type="CDD" id="cd16320">
    <property type="entry name" value="MraZ_N"/>
    <property type="match status" value="1"/>
</dbReference>
<gene>
    <name evidence="7" type="primary">mraZ</name>
    <name evidence="9" type="ORF">BOW52_00380</name>
</gene>
<dbReference type="GO" id="GO:2000143">
    <property type="term" value="P:negative regulation of DNA-templated transcription initiation"/>
    <property type="evidence" value="ECO:0007669"/>
    <property type="project" value="TreeGrafter"/>
</dbReference>
<evidence type="ECO:0000256" key="5">
    <source>
        <dbReference type="ARBA" id="ARBA00023125"/>
    </source>
</evidence>
<evidence type="ECO:0000259" key="8">
    <source>
        <dbReference type="PROSITE" id="PS51740"/>
    </source>
</evidence>
<dbReference type="PROSITE" id="PS51740">
    <property type="entry name" value="SPOVT_ABRB"/>
    <property type="match status" value="2"/>
</dbReference>
<evidence type="ECO:0000313" key="9">
    <source>
        <dbReference type="EMBL" id="OOZ43058.1"/>
    </source>
</evidence>
<keyword evidence="6 7" id="KW-0804">Transcription</keyword>
<dbReference type="InterPro" id="IPR038619">
    <property type="entry name" value="MraZ_sf"/>
</dbReference>
<dbReference type="CDD" id="cd16321">
    <property type="entry name" value="MraZ_C"/>
    <property type="match status" value="1"/>
</dbReference>